<organism evidence="2 3">
    <name type="scientific">Janibacter alittae</name>
    <dbReference type="NCBI Taxonomy" id="3115209"/>
    <lineage>
        <taxon>Bacteria</taxon>
        <taxon>Bacillati</taxon>
        <taxon>Actinomycetota</taxon>
        <taxon>Actinomycetes</taxon>
        <taxon>Micrococcales</taxon>
        <taxon>Intrasporangiaceae</taxon>
        <taxon>Janibacter</taxon>
    </lineage>
</organism>
<accession>A0ABZ2MKS8</accession>
<evidence type="ECO:0000313" key="2">
    <source>
        <dbReference type="EMBL" id="WXB77702.1"/>
    </source>
</evidence>
<dbReference type="CDD" id="cd05154">
    <property type="entry name" value="ACAD10_11_N-like"/>
    <property type="match status" value="1"/>
</dbReference>
<dbReference type="InterPro" id="IPR011009">
    <property type="entry name" value="Kinase-like_dom_sf"/>
</dbReference>
<dbReference type="InterPro" id="IPR041726">
    <property type="entry name" value="ACAD10_11_N"/>
</dbReference>
<dbReference type="PANTHER" id="PTHR47829:SF1">
    <property type="entry name" value="HAD FAMILY PHOSPHATASE"/>
    <property type="match status" value="1"/>
</dbReference>
<dbReference type="RefSeq" id="WP_338751838.1">
    <property type="nucleotide sequence ID" value="NZ_CP144913.1"/>
</dbReference>
<dbReference type="Proteomes" id="UP001382727">
    <property type="component" value="Chromosome"/>
</dbReference>
<dbReference type="Gene3D" id="3.90.1200.10">
    <property type="match status" value="1"/>
</dbReference>
<dbReference type="InterPro" id="IPR052898">
    <property type="entry name" value="ACAD10-like"/>
</dbReference>
<name>A0ABZ2MKS8_9MICO</name>
<dbReference type="Gene3D" id="3.30.200.20">
    <property type="entry name" value="Phosphorylase Kinase, domain 1"/>
    <property type="match status" value="1"/>
</dbReference>
<dbReference type="InterPro" id="IPR002575">
    <property type="entry name" value="Aminoglycoside_PTrfase"/>
</dbReference>
<protein>
    <submittedName>
        <fullName evidence="2">Phosphotransferase family protein</fullName>
    </submittedName>
</protein>
<evidence type="ECO:0000313" key="3">
    <source>
        <dbReference type="Proteomes" id="UP001382727"/>
    </source>
</evidence>
<proteinExistence type="predicted"/>
<evidence type="ECO:0000259" key="1">
    <source>
        <dbReference type="Pfam" id="PF01636"/>
    </source>
</evidence>
<dbReference type="SUPFAM" id="SSF56112">
    <property type="entry name" value="Protein kinase-like (PK-like)"/>
    <property type="match status" value="1"/>
</dbReference>
<gene>
    <name evidence="2" type="ORF">V1351_06410</name>
</gene>
<dbReference type="EMBL" id="CP144913">
    <property type="protein sequence ID" value="WXB77702.1"/>
    <property type="molecule type" value="Genomic_DNA"/>
</dbReference>
<feature type="domain" description="Aminoglycoside phosphotransferase" evidence="1">
    <location>
        <begin position="49"/>
        <end position="272"/>
    </location>
</feature>
<keyword evidence="3" id="KW-1185">Reference proteome</keyword>
<sequence>MTMQTAPDGVEVVATAEDAASLASPPLLVIETVTAFLDEHGLGSGPLAWERIGDGQSNITYRISRGGQVLVLRRGPRPPLPRSTHDMVREARIQRLLRTEGIPVPEVVAVCEDESLLGVPFYVMSYLDGVVITDTVPTHLDPVEQRDATSRAVVETLTQLHRVDVTTADLAGLGRPDGYLERQVARFAQLWEANTTRELPQVAALATWLEQNRPRTQAAAVVHGDYRIGNLMFADRAPATVVGILDWEMATLGDPLADLGYLAATYSDPGSEPTIMELTPVTRQPGYWTRQQLVDHYAQRSGLDVTALPWYQALALWKSAIFCEAIYTRWLHGERPGDDFSPTLEAGVPRLLQQSQEHAQQL</sequence>
<dbReference type="Pfam" id="PF01636">
    <property type="entry name" value="APH"/>
    <property type="match status" value="1"/>
</dbReference>
<reference evidence="2 3" key="1">
    <citation type="submission" date="2024-02" db="EMBL/GenBank/DDBJ databases">
        <title>Janibacter sp. nov., isolated from gut of marine sandworm.</title>
        <authorList>
            <person name="Kim B."/>
            <person name="Jun M.O."/>
            <person name="Shin N.-R."/>
        </authorList>
    </citation>
    <scope>NUCLEOTIDE SEQUENCE [LARGE SCALE GENOMIC DNA]</scope>
    <source>
        <strain evidence="2 3">A1S7</strain>
    </source>
</reference>
<dbReference type="PANTHER" id="PTHR47829">
    <property type="entry name" value="HYDROLASE, PUTATIVE (AFU_ORTHOLOGUE AFUA_1G12880)-RELATED"/>
    <property type="match status" value="1"/>
</dbReference>